<organism evidence="2 3">
    <name type="scientific">Chryseobacterium luteum</name>
    <dbReference type="NCBI Taxonomy" id="421531"/>
    <lineage>
        <taxon>Bacteria</taxon>
        <taxon>Pseudomonadati</taxon>
        <taxon>Bacteroidota</taxon>
        <taxon>Flavobacteriia</taxon>
        <taxon>Flavobacteriales</taxon>
        <taxon>Weeksellaceae</taxon>
        <taxon>Chryseobacterium group</taxon>
        <taxon>Chryseobacterium</taxon>
    </lineage>
</organism>
<feature type="transmembrane region" description="Helical" evidence="1">
    <location>
        <begin position="12"/>
        <end position="31"/>
    </location>
</feature>
<keyword evidence="1" id="KW-0812">Transmembrane</keyword>
<sequence>MNIATQINRSNNFDFLMLFLALIISLYFEFYKYVSPVLLPLLILLIGVHKTRYISSIGSKTGDISYGVYIYAFIIQQTLMYYFGLGTIRLMLANIVITCIFAYGSWHLIEKRMLTYKNLIK</sequence>
<name>A0A085ZV08_9FLAO</name>
<proteinExistence type="predicted"/>
<gene>
    <name evidence="2" type="ORF">IX38_05745</name>
</gene>
<reference evidence="2 3" key="1">
    <citation type="submission" date="2014-07" db="EMBL/GenBank/DDBJ databases">
        <title>Genome of Chryseobacterium luteum DSM 18605.</title>
        <authorList>
            <person name="Stropko S.J."/>
            <person name="Pipes S.E."/>
            <person name="Newman J.D."/>
        </authorList>
    </citation>
    <scope>NUCLEOTIDE SEQUENCE [LARGE SCALE GENOMIC DNA]</scope>
    <source>
        <strain evidence="2 3">DSM 18605</strain>
    </source>
</reference>
<comment type="caution">
    <text evidence="2">The sequence shown here is derived from an EMBL/GenBank/DDBJ whole genome shotgun (WGS) entry which is preliminary data.</text>
</comment>
<keyword evidence="3" id="KW-1185">Reference proteome</keyword>
<dbReference type="RefSeq" id="WP_034702670.1">
    <property type="nucleotide sequence ID" value="NZ_JPRO01000003.1"/>
</dbReference>
<keyword evidence="1" id="KW-1133">Transmembrane helix</keyword>
<protein>
    <submittedName>
        <fullName evidence="2">Uncharacterized protein</fullName>
    </submittedName>
</protein>
<evidence type="ECO:0000313" key="2">
    <source>
        <dbReference type="EMBL" id="KFF08272.1"/>
    </source>
</evidence>
<accession>A0A085ZV08</accession>
<evidence type="ECO:0000256" key="1">
    <source>
        <dbReference type="SAM" id="Phobius"/>
    </source>
</evidence>
<dbReference type="EMBL" id="JPRO01000003">
    <property type="protein sequence ID" value="KFF08272.1"/>
    <property type="molecule type" value="Genomic_DNA"/>
</dbReference>
<dbReference type="eggNOG" id="COG1835">
    <property type="taxonomic scope" value="Bacteria"/>
</dbReference>
<keyword evidence="1" id="KW-0472">Membrane</keyword>
<evidence type="ECO:0000313" key="3">
    <source>
        <dbReference type="Proteomes" id="UP000028703"/>
    </source>
</evidence>
<dbReference type="AlphaFoldDB" id="A0A085ZV08"/>
<dbReference type="OrthoDB" id="9796461at2"/>
<feature type="transmembrane region" description="Helical" evidence="1">
    <location>
        <begin position="90"/>
        <end position="109"/>
    </location>
</feature>
<dbReference type="STRING" id="421531.IX38_05745"/>
<dbReference type="Proteomes" id="UP000028703">
    <property type="component" value="Unassembled WGS sequence"/>
</dbReference>